<gene>
    <name evidence="1" type="primary">lptD</name>
    <name evidence="5" type="ORF">CEW83_20395</name>
</gene>
<keyword evidence="1" id="KW-0732">Signal</keyword>
<comment type="subunit">
    <text evidence="1">Component of the lipopolysaccharide transport and assembly complex. Interacts with LptE and LptA.</text>
</comment>
<dbReference type="HAMAP" id="MF_01411">
    <property type="entry name" value="LPS_assembly_LptD"/>
    <property type="match status" value="1"/>
</dbReference>
<evidence type="ECO:0000259" key="4">
    <source>
        <dbReference type="Pfam" id="PF19838"/>
    </source>
</evidence>
<dbReference type="GO" id="GO:0009279">
    <property type="term" value="C:cell outer membrane"/>
    <property type="evidence" value="ECO:0007669"/>
    <property type="project" value="UniProtKB-SubCell"/>
</dbReference>
<feature type="domain" description="LptD C-terminal" evidence="3">
    <location>
        <begin position="364"/>
        <end position="741"/>
    </location>
</feature>
<comment type="function">
    <text evidence="1">Together with LptE, is involved in the assembly of lipopolysaccharide (LPS) at the surface of the outer membrane.</text>
</comment>
<dbReference type="Pfam" id="PF04453">
    <property type="entry name" value="LptD"/>
    <property type="match status" value="1"/>
</dbReference>
<evidence type="ECO:0000313" key="5">
    <source>
        <dbReference type="EMBL" id="AWI77304.1"/>
    </source>
</evidence>
<protein>
    <recommendedName>
        <fullName evidence="1">LPS-assembly protein LptD</fullName>
    </recommendedName>
</protein>
<reference evidence="5 6" key="1">
    <citation type="submission" date="2017-06" db="EMBL/GenBank/DDBJ databases">
        <title>Azoarcus.</title>
        <authorList>
            <person name="Woo J.-H."/>
            <person name="Kim H.-S."/>
        </authorList>
    </citation>
    <scope>NUCLEOTIDE SEQUENCE [LARGE SCALE GENOMIC DNA]</scope>
    <source>
        <strain evidence="5 6">TSPY31</strain>
    </source>
</reference>
<evidence type="ECO:0000256" key="1">
    <source>
        <dbReference type="HAMAP-Rule" id="MF_01411"/>
    </source>
</evidence>
<dbReference type="PANTHER" id="PTHR30189">
    <property type="entry name" value="LPS-ASSEMBLY PROTEIN"/>
    <property type="match status" value="1"/>
</dbReference>
<dbReference type="PANTHER" id="PTHR30189:SF1">
    <property type="entry name" value="LPS-ASSEMBLY PROTEIN LPTD"/>
    <property type="match status" value="1"/>
</dbReference>
<comment type="caution">
    <text evidence="1">Lacks conserved residue(s) required for the propagation of feature annotation.</text>
</comment>
<keyword evidence="1" id="KW-0998">Cell outer membrane</keyword>
<dbReference type="GO" id="GO:0015920">
    <property type="term" value="P:lipopolysaccharide transport"/>
    <property type="evidence" value="ECO:0007669"/>
    <property type="project" value="InterPro"/>
</dbReference>
<feature type="domain" description="LPS-assembly protein LptD central" evidence="4">
    <location>
        <begin position="264"/>
        <end position="362"/>
    </location>
</feature>
<sequence length="832" mass="91687">MAADMPALVVSPDLIRNPVTARGTKSGAETTPKAAAAASTGVEVREVKPQAVQRVEPVAPAARVPAAPTGAGAKAASATAATTATKAMPAAAPVPTRPEPASSGTMPASGATEISAVRISGTRAVELVADGDAELQRGEMLLTADKLIYREPTDEAVAEGNVRLRQGRDEMSGPSASIVLGERTGSFDAPRYSIVRTREPLEPGDPPREVNGGGRASVLYFEGENQYRAENATWSTCSVDDPDWYIKAGDMSLDYDREMGVARDSTVVFQGVPLFWMPWAEFPLAGQRQSGVLPPTIGYSNTTGFDLAVPYYWNIAPNYDATITPRWMSQRGLQLGGEVRYMGETYRGDVSAEWLSRDNKTGEERTLGSLQHQQWITPALYGSLDLNGVSDDDYFEDLSSNISIASKVNLLREGRLIYTGSEWWSASALVQSYQTLNPDPDETVTTPYRRLPQLQLNASRPDLPGGLNFAWNSEFVNFSHPDEDNPDATRFVAYPQLSLPIERSGYYITPKIGVHYTSYDIDRDPTATLRDSITRSIPIVSIDSGMTFEREANFFGRDVIQTLEPRLYYLKTAYRYQEDIPLFDTSTYDFGFAQIFSENLYSGSDRIANANQLTAAVTSRLINPETGAEWMKVLLGQRYYFEDQRVTSNYYDESGTLVENETARTSKQADVLAGFSGSVAANTTLESLWQYNPRDDRTERFNTTLRYQPGFAKTLNLSYRYTKDTLRDLDISGQWPLGGRWYGVTRLTHSLKEDRLTEAIGGIEYDGGCWVVRVAMHRFATDADDVTKSVFIQLELNDLASIGTSPVNLIKRSVPGYGTINEPGGNRVFGVE</sequence>
<dbReference type="EMBL" id="CP022187">
    <property type="protein sequence ID" value="AWI77304.1"/>
    <property type="molecule type" value="Genomic_DNA"/>
</dbReference>
<feature type="region of interest" description="Disordered" evidence="2">
    <location>
        <begin position="18"/>
        <end position="41"/>
    </location>
</feature>
<dbReference type="Proteomes" id="UP000244930">
    <property type="component" value="Chromosome"/>
</dbReference>
<dbReference type="InterPro" id="IPR007543">
    <property type="entry name" value="LptD_C"/>
</dbReference>
<accession>A0A2U8GV55</accession>
<dbReference type="AlphaFoldDB" id="A0A2U8GV55"/>
<dbReference type="InterPro" id="IPR045659">
    <property type="entry name" value="LptD_2"/>
</dbReference>
<comment type="similarity">
    <text evidence="1">Belongs to the LptD family.</text>
</comment>
<organism evidence="5 6">
    <name type="scientific">Parazoarcus communis</name>
    <dbReference type="NCBI Taxonomy" id="41977"/>
    <lineage>
        <taxon>Bacteria</taxon>
        <taxon>Pseudomonadati</taxon>
        <taxon>Pseudomonadota</taxon>
        <taxon>Betaproteobacteria</taxon>
        <taxon>Rhodocyclales</taxon>
        <taxon>Zoogloeaceae</taxon>
        <taxon>Parazoarcus</taxon>
    </lineage>
</organism>
<dbReference type="InterPro" id="IPR020889">
    <property type="entry name" value="LipoPS_assembly_LptD"/>
</dbReference>
<dbReference type="GO" id="GO:1990351">
    <property type="term" value="C:transporter complex"/>
    <property type="evidence" value="ECO:0007669"/>
    <property type="project" value="TreeGrafter"/>
</dbReference>
<keyword evidence="6" id="KW-1185">Reference proteome</keyword>
<evidence type="ECO:0000256" key="2">
    <source>
        <dbReference type="SAM" id="MobiDB-lite"/>
    </source>
</evidence>
<evidence type="ECO:0000313" key="6">
    <source>
        <dbReference type="Proteomes" id="UP000244930"/>
    </source>
</evidence>
<evidence type="ECO:0000259" key="3">
    <source>
        <dbReference type="Pfam" id="PF04453"/>
    </source>
</evidence>
<keyword evidence="1" id="KW-0472">Membrane</keyword>
<proteinExistence type="inferred from homology"/>
<dbReference type="InterPro" id="IPR050218">
    <property type="entry name" value="LptD"/>
</dbReference>
<dbReference type="Pfam" id="PF19838">
    <property type="entry name" value="LptD_2"/>
    <property type="match status" value="1"/>
</dbReference>
<comment type="subcellular location">
    <subcellularLocation>
        <location evidence="1">Cell outer membrane</location>
    </subcellularLocation>
</comment>
<feature type="region of interest" description="Disordered" evidence="2">
    <location>
        <begin position="78"/>
        <end position="109"/>
    </location>
</feature>
<feature type="compositionally biased region" description="Low complexity" evidence="2">
    <location>
        <begin position="78"/>
        <end position="94"/>
    </location>
</feature>
<name>A0A2U8GV55_9RHOO</name>
<dbReference type="GO" id="GO:0043165">
    <property type="term" value="P:Gram-negative-bacterium-type cell outer membrane assembly"/>
    <property type="evidence" value="ECO:0007669"/>
    <property type="project" value="UniProtKB-UniRule"/>
</dbReference>
<dbReference type="KEGG" id="acom:CEW83_20395"/>